<evidence type="ECO:0000313" key="1">
    <source>
        <dbReference type="EMBL" id="USN14089.1"/>
    </source>
</evidence>
<dbReference type="Proteomes" id="UP001056685">
    <property type="component" value="Segment"/>
</dbReference>
<accession>A0A9E7MQ97</accession>
<dbReference type="Gene3D" id="1.10.30.50">
    <property type="match status" value="1"/>
</dbReference>
<dbReference type="EMBL" id="ON529852">
    <property type="protein sequence ID" value="USN14089.1"/>
    <property type="molecule type" value="Genomic_DNA"/>
</dbReference>
<dbReference type="CDD" id="cd00085">
    <property type="entry name" value="HNHc"/>
    <property type="match status" value="1"/>
</dbReference>
<protein>
    <submittedName>
        <fullName evidence="1">Endonuclease</fullName>
    </submittedName>
</protein>
<gene>
    <name evidence="1" type="ORF">KABACHOK_02530</name>
</gene>
<dbReference type="GO" id="GO:0004519">
    <property type="term" value="F:endonuclease activity"/>
    <property type="evidence" value="ECO:0007669"/>
    <property type="project" value="UniProtKB-KW"/>
</dbReference>
<name>A0A9E7MQ97_9CAUD</name>
<keyword evidence="1" id="KW-0378">Hydrolase</keyword>
<evidence type="ECO:0000313" key="2">
    <source>
        <dbReference type="Proteomes" id="UP001056685"/>
    </source>
</evidence>
<dbReference type="InterPro" id="IPR003615">
    <property type="entry name" value="HNH_nuc"/>
</dbReference>
<sequence length="129" mass="14536">MSRSSARQKRRRAMFDAQDGRCHYCVGPMRLIAVEGGYQPPDMITLEHLTQRSDGGTYAEHNTRGACVACNVSRPNGLPTADYLALRRDLLVVWPPCTHPDRDVRRRLQRASPQSLYRLIAERSADAAL</sequence>
<organism evidence="1 2">
    <name type="scientific">Brevundimonas phage vB_BpoS-Kabachok</name>
    <dbReference type="NCBI Taxonomy" id="2948600"/>
    <lineage>
        <taxon>Viruses</taxon>
        <taxon>Duplodnaviria</taxon>
        <taxon>Heunggongvirae</taxon>
        <taxon>Uroviricota</taxon>
        <taxon>Caudoviricetes</taxon>
        <taxon>Jeanschmidtviridae</taxon>
        <taxon>Marchewkavirus</taxon>
        <taxon>Marchewkavirus kabachok</taxon>
    </lineage>
</organism>
<keyword evidence="2" id="KW-1185">Reference proteome</keyword>
<keyword evidence="1" id="KW-0255">Endonuclease</keyword>
<keyword evidence="1" id="KW-0540">Nuclease</keyword>
<proteinExistence type="predicted"/>
<reference evidence="1" key="1">
    <citation type="submission" date="2022-05" db="EMBL/GenBank/DDBJ databases">
        <authorList>
            <person name="Friedrich I."/>
            <person name="Poehlein A."/>
            <person name="Schneider D."/>
            <person name="Hertel R."/>
            <person name="Daniel R."/>
        </authorList>
    </citation>
    <scope>NUCLEOTIDE SEQUENCE</scope>
</reference>